<name>A0AAX4KMF0_9TREE</name>
<dbReference type="GeneID" id="91104277"/>
<sequence length="322" mass="36717">MESSHQSSIQPAKSPNLASSSQSTSPFDFTLLPSEVSLLLLESLGRTCDSHTLLNLMCLSTESYKYFGPALYRDITITTTIFDGLDFALERRTDKERWDKDRQELVKLKVEEEKSNTVSGKFLKNQSTSTEYEDKVEEVIEGNPLEELCMVDLLSIHSRKVNLLSNNQWVNIQSIQSLVGLSTITRRAYRTDIYQPQLVGVEHKRLFDNLIGIKINSSIKFDQNSFGPRTRNVSITSIGIHLRPLQFHLQICTEDDLRPGCLGLYLKELCEDWYLDLVTYHIHLPNPSKNALQRGNINYSADRIIRKLGDLPTAKKVILPKK</sequence>
<proteinExistence type="predicted"/>
<reference evidence="2 3" key="1">
    <citation type="submission" date="2024-01" db="EMBL/GenBank/DDBJ databases">
        <title>Comparative genomics of Cryptococcus and Kwoniella reveals pathogenesis evolution and contrasting modes of karyotype evolution via chromosome fusion or intercentromeric recombination.</title>
        <authorList>
            <person name="Coelho M.A."/>
            <person name="David-Palma M."/>
            <person name="Shea T."/>
            <person name="Bowers K."/>
            <person name="McGinley-Smith S."/>
            <person name="Mohammad A.W."/>
            <person name="Gnirke A."/>
            <person name="Yurkov A.M."/>
            <person name="Nowrousian M."/>
            <person name="Sun S."/>
            <person name="Cuomo C.A."/>
            <person name="Heitman J."/>
        </authorList>
    </citation>
    <scope>NUCLEOTIDE SEQUENCE [LARGE SCALE GENOMIC DNA]</scope>
    <source>
        <strain evidence="2 3">PYCC6329</strain>
    </source>
</reference>
<evidence type="ECO:0000256" key="1">
    <source>
        <dbReference type="SAM" id="MobiDB-lite"/>
    </source>
</evidence>
<feature type="region of interest" description="Disordered" evidence="1">
    <location>
        <begin position="1"/>
        <end position="21"/>
    </location>
</feature>
<accession>A0AAX4KMF0</accession>
<keyword evidence="3" id="KW-1185">Reference proteome</keyword>
<gene>
    <name evidence="2" type="ORF">V865_005476</name>
</gene>
<evidence type="ECO:0000313" key="2">
    <source>
        <dbReference type="EMBL" id="WWD07378.1"/>
    </source>
</evidence>
<dbReference type="RefSeq" id="XP_066085345.1">
    <property type="nucleotide sequence ID" value="XM_066229248.1"/>
</dbReference>
<evidence type="ECO:0000313" key="3">
    <source>
        <dbReference type="Proteomes" id="UP001358614"/>
    </source>
</evidence>
<dbReference type="AlphaFoldDB" id="A0AAX4KMF0"/>
<organism evidence="2 3">
    <name type="scientific">Kwoniella europaea PYCC6329</name>
    <dbReference type="NCBI Taxonomy" id="1423913"/>
    <lineage>
        <taxon>Eukaryota</taxon>
        <taxon>Fungi</taxon>
        <taxon>Dikarya</taxon>
        <taxon>Basidiomycota</taxon>
        <taxon>Agaricomycotina</taxon>
        <taxon>Tremellomycetes</taxon>
        <taxon>Tremellales</taxon>
        <taxon>Cryptococcaceae</taxon>
        <taxon>Kwoniella</taxon>
    </lineage>
</organism>
<evidence type="ECO:0008006" key="4">
    <source>
        <dbReference type="Google" id="ProtNLM"/>
    </source>
</evidence>
<dbReference type="KEGG" id="ker:91104277"/>
<protein>
    <recommendedName>
        <fullName evidence="4">F-box domain-containing protein</fullName>
    </recommendedName>
</protein>
<dbReference type="Proteomes" id="UP001358614">
    <property type="component" value="Chromosome 1"/>
</dbReference>
<dbReference type="EMBL" id="CP144089">
    <property type="protein sequence ID" value="WWD07378.1"/>
    <property type="molecule type" value="Genomic_DNA"/>
</dbReference>